<evidence type="ECO:0000313" key="1">
    <source>
        <dbReference type="EMBL" id="GHC71236.1"/>
    </source>
</evidence>
<protein>
    <submittedName>
        <fullName evidence="1">Uncharacterized protein</fullName>
    </submittedName>
</protein>
<proteinExistence type="predicted"/>
<organism evidence="1 2">
    <name type="scientific">Limoniibacter endophyticus</name>
    <dbReference type="NCBI Taxonomy" id="1565040"/>
    <lineage>
        <taxon>Bacteria</taxon>
        <taxon>Pseudomonadati</taxon>
        <taxon>Pseudomonadota</taxon>
        <taxon>Alphaproteobacteria</taxon>
        <taxon>Hyphomicrobiales</taxon>
        <taxon>Bartonellaceae</taxon>
        <taxon>Limoniibacter</taxon>
    </lineage>
</organism>
<dbReference type="RefSeq" id="WP_189489675.1">
    <property type="nucleotide sequence ID" value="NZ_BMZO01000005.1"/>
</dbReference>
<name>A0A8J3DMN6_9HYPH</name>
<sequence>MANQALTREDLQTLFAAPVVPDAANVFEAFTDADDLKRLVDRYERGMTMWRNDTRLKIEKAIASLKEKAAEHAASTYSQAALPLVNDMLHTLERATASLTTPLESEPEHQATFRRLRFGSGAKGKFFRRNLDRAEEIRVLNYDAVLNWRSQLLGLKRDLMRDAADV</sequence>
<gene>
    <name evidence="1" type="ORF">GCM10010136_18260</name>
</gene>
<keyword evidence="2" id="KW-1185">Reference proteome</keyword>
<evidence type="ECO:0000313" key="2">
    <source>
        <dbReference type="Proteomes" id="UP000641137"/>
    </source>
</evidence>
<dbReference type="Proteomes" id="UP000641137">
    <property type="component" value="Unassembled WGS sequence"/>
</dbReference>
<accession>A0A8J3DMN6</accession>
<reference evidence="1" key="1">
    <citation type="journal article" date="2014" name="Int. J. Syst. Evol. Microbiol.">
        <title>Complete genome sequence of Corynebacterium casei LMG S-19264T (=DSM 44701T), isolated from a smear-ripened cheese.</title>
        <authorList>
            <consortium name="US DOE Joint Genome Institute (JGI-PGF)"/>
            <person name="Walter F."/>
            <person name="Albersmeier A."/>
            <person name="Kalinowski J."/>
            <person name="Ruckert C."/>
        </authorList>
    </citation>
    <scope>NUCLEOTIDE SEQUENCE</scope>
    <source>
        <strain evidence="1">KCTC 42097</strain>
    </source>
</reference>
<dbReference type="EMBL" id="BMZO01000005">
    <property type="protein sequence ID" value="GHC71236.1"/>
    <property type="molecule type" value="Genomic_DNA"/>
</dbReference>
<dbReference type="AlphaFoldDB" id="A0A8J3DMN6"/>
<comment type="caution">
    <text evidence="1">The sequence shown here is derived from an EMBL/GenBank/DDBJ whole genome shotgun (WGS) entry which is preliminary data.</text>
</comment>
<reference evidence="1" key="2">
    <citation type="submission" date="2020-09" db="EMBL/GenBank/DDBJ databases">
        <authorList>
            <person name="Sun Q."/>
            <person name="Kim S."/>
        </authorList>
    </citation>
    <scope>NUCLEOTIDE SEQUENCE</scope>
    <source>
        <strain evidence="1">KCTC 42097</strain>
    </source>
</reference>